<sequence length="157" mass="17436">MELLKKPSTAKGPAEWFTGDVWFDVIYRGEDPFPPDQPTPTNRPRPTSRPTPTDLPAQARANMVRFSPGARTAWHSHGLGQTLYIVEGVALIQSRGGELIEAHPGDIVHTPAGEEHWHGAAPDRFMSHLALWEGDGVSWLEHVTDAEYQGPRVSTRR</sequence>
<dbReference type="InterPro" id="IPR011051">
    <property type="entry name" value="RmlC_Cupin_sf"/>
</dbReference>
<dbReference type="RefSeq" id="WP_345435608.1">
    <property type="nucleotide sequence ID" value="NZ_BAABHK010000011.1"/>
</dbReference>
<accession>A0ABP8UJ09</accession>
<dbReference type="EMBL" id="BAABHK010000011">
    <property type="protein sequence ID" value="GAA4632609.1"/>
    <property type="molecule type" value="Genomic_DNA"/>
</dbReference>
<evidence type="ECO:0000313" key="4">
    <source>
        <dbReference type="Proteomes" id="UP001501442"/>
    </source>
</evidence>
<dbReference type="InterPro" id="IPR014710">
    <property type="entry name" value="RmlC-like_jellyroll"/>
</dbReference>
<organism evidence="3 4">
    <name type="scientific">Actinoallomurus vinaceus</name>
    <dbReference type="NCBI Taxonomy" id="1080074"/>
    <lineage>
        <taxon>Bacteria</taxon>
        <taxon>Bacillati</taxon>
        <taxon>Actinomycetota</taxon>
        <taxon>Actinomycetes</taxon>
        <taxon>Streptosporangiales</taxon>
        <taxon>Thermomonosporaceae</taxon>
        <taxon>Actinoallomurus</taxon>
    </lineage>
</organism>
<feature type="compositionally biased region" description="Pro residues" evidence="1">
    <location>
        <begin position="32"/>
        <end position="49"/>
    </location>
</feature>
<name>A0ABP8UJ09_9ACTN</name>
<dbReference type="Proteomes" id="UP001501442">
    <property type="component" value="Unassembled WGS sequence"/>
</dbReference>
<evidence type="ECO:0000256" key="1">
    <source>
        <dbReference type="SAM" id="MobiDB-lite"/>
    </source>
</evidence>
<dbReference type="CDD" id="cd02233">
    <property type="entry name" value="cupin_HNL-like"/>
    <property type="match status" value="1"/>
</dbReference>
<dbReference type="Gene3D" id="2.60.120.10">
    <property type="entry name" value="Jelly Rolls"/>
    <property type="match status" value="1"/>
</dbReference>
<dbReference type="InterPro" id="IPR047263">
    <property type="entry name" value="HNL-like_cupin"/>
</dbReference>
<dbReference type="SUPFAM" id="SSF51182">
    <property type="entry name" value="RmlC-like cupins"/>
    <property type="match status" value="1"/>
</dbReference>
<evidence type="ECO:0000313" key="3">
    <source>
        <dbReference type="EMBL" id="GAA4632609.1"/>
    </source>
</evidence>
<dbReference type="InterPro" id="IPR013096">
    <property type="entry name" value="Cupin_2"/>
</dbReference>
<protein>
    <submittedName>
        <fullName evidence="3">Cupin domain-containing protein</fullName>
    </submittedName>
</protein>
<evidence type="ECO:0000259" key="2">
    <source>
        <dbReference type="Pfam" id="PF07883"/>
    </source>
</evidence>
<reference evidence="4" key="1">
    <citation type="journal article" date="2019" name="Int. J. Syst. Evol. Microbiol.">
        <title>The Global Catalogue of Microorganisms (GCM) 10K type strain sequencing project: providing services to taxonomists for standard genome sequencing and annotation.</title>
        <authorList>
            <consortium name="The Broad Institute Genomics Platform"/>
            <consortium name="The Broad Institute Genome Sequencing Center for Infectious Disease"/>
            <person name="Wu L."/>
            <person name="Ma J."/>
        </authorList>
    </citation>
    <scope>NUCLEOTIDE SEQUENCE [LARGE SCALE GENOMIC DNA]</scope>
    <source>
        <strain evidence="4">JCM 17939</strain>
    </source>
</reference>
<dbReference type="Pfam" id="PF07883">
    <property type="entry name" value="Cupin_2"/>
    <property type="match status" value="1"/>
</dbReference>
<proteinExistence type="predicted"/>
<comment type="caution">
    <text evidence="3">The sequence shown here is derived from an EMBL/GenBank/DDBJ whole genome shotgun (WGS) entry which is preliminary data.</text>
</comment>
<dbReference type="PANTHER" id="PTHR43698">
    <property type="entry name" value="RIBD C-TERMINAL DOMAIN CONTAINING PROTEIN"/>
    <property type="match status" value="1"/>
</dbReference>
<keyword evidence="4" id="KW-1185">Reference proteome</keyword>
<feature type="domain" description="Cupin type-2" evidence="2">
    <location>
        <begin position="63"/>
        <end position="121"/>
    </location>
</feature>
<gene>
    <name evidence="3" type="ORF">GCM10023196_066690</name>
</gene>
<dbReference type="PANTHER" id="PTHR43698:SF1">
    <property type="entry name" value="BLL4564 PROTEIN"/>
    <property type="match status" value="1"/>
</dbReference>
<feature type="region of interest" description="Disordered" evidence="1">
    <location>
        <begin position="28"/>
        <end position="57"/>
    </location>
</feature>